<organism evidence="1 4">
    <name type="scientific">Clostridium botulinum</name>
    <dbReference type="NCBI Taxonomy" id="1491"/>
    <lineage>
        <taxon>Bacteria</taxon>
        <taxon>Bacillati</taxon>
        <taxon>Bacillota</taxon>
        <taxon>Clostridia</taxon>
        <taxon>Eubacteriales</taxon>
        <taxon>Clostridiaceae</taxon>
        <taxon>Clostridium</taxon>
    </lineage>
</organism>
<evidence type="ECO:0000313" key="2">
    <source>
        <dbReference type="EMBL" id="NFF87389.1"/>
    </source>
</evidence>
<keyword evidence="1" id="KW-0347">Helicase</keyword>
<evidence type="ECO:0000313" key="4">
    <source>
        <dbReference type="Proteomes" id="UP000472355"/>
    </source>
</evidence>
<evidence type="ECO:0000313" key="5">
    <source>
        <dbReference type="Proteomes" id="UP000473681"/>
    </source>
</evidence>
<evidence type="ECO:0000313" key="3">
    <source>
        <dbReference type="EMBL" id="NFN34660.1"/>
    </source>
</evidence>
<dbReference type="OrthoDB" id="1924337at2"/>
<proteinExistence type="predicted"/>
<dbReference type="EMBL" id="SGKU01000031">
    <property type="protein sequence ID" value="NFA43151.1"/>
    <property type="molecule type" value="Genomic_DNA"/>
</dbReference>
<dbReference type="EMBL" id="SWVK01000006">
    <property type="protein sequence ID" value="NFN34660.1"/>
    <property type="molecule type" value="Genomic_DNA"/>
</dbReference>
<keyword evidence="1" id="KW-0378">Hydrolase</keyword>
<dbReference type="AlphaFoldDB" id="A0A0C2SEJ2"/>
<keyword evidence="1" id="KW-0067">ATP-binding</keyword>
<dbReference type="Proteomes" id="UP000472355">
    <property type="component" value="Unassembled WGS sequence"/>
</dbReference>
<sequence length="72" mass="8533">MNKYSSYSLKLINKISEAKEISYYELKKIFSKYENEKDEKMNKKFDLDVELEKLEQKGLVAQEDGMIIFEGV</sequence>
<comment type="caution">
    <text evidence="1">The sequence shown here is derived from an EMBL/GenBank/DDBJ whole genome shotgun (WGS) entry which is preliminary data.</text>
</comment>
<dbReference type="RefSeq" id="WP_012451691.1">
    <property type="nucleotide sequence ID" value="NZ_CP010520.1"/>
</dbReference>
<evidence type="ECO:0000313" key="1">
    <source>
        <dbReference type="EMBL" id="NFA43151.1"/>
    </source>
</evidence>
<protein>
    <submittedName>
        <fullName evidence="1">DEAD/DEAH box helicase</fullName>
    </submittedName>
</protein>
<gene>
    <name evidence="1" type="ORF">EXM65_11330</name>
    <name evidence="2" type="ORF">FC774_05805</name>
    <name evidence="3" type="ORF">FDB51_05815</name>
</gene>
<dbReference type="EMBL" id="SWOV01000011">
    <property type="protein sequence ID" value="NFF87389.1"/>
    <property type="molecule type" value="Genomic_DNA"/>
</dbReference>
<keyword evidence="1" id="KW-0547">Nucleotide-binding</keyword>
<accession>A0A0C2SEJ2</accession>
<reference evidence="5 6" key="2">
    <citation type="submission" date="2019-04" db="EMBL/GenBank/DDBJ databases">
        <title>Genome sequencing of Clostridium botulinum Groups I-IV and Clostridium butyricum.</title>
        <authorList>
            <person name="Brunt J."/>
            <person name="Van Vliet A.H.M."/>
            <person name="Stringer S.C."/>
            <person name="Carter A.T."/>
            <person name="Peck M.W."/>
        </authorList>
    </citation>
    <scope>NUCLEOTIDE SEQUENCE [LARGE SCALE GENOMIC DNA]</scope>
    <source>
        <strain evidence="2 6">1605</strain>
        <strain evidence="3 5">CB-K-33E</strain>
    </source>
</reference>
<reference evidence="1 4" key="1">
    <citation type="submission" date="2019-02" db="EMBL/GenBank/DDBJ databases">
        <title>Genome sequencing of Clostridium botulinum clinical isolates.</title>
        <authorList>
            <person name="Brunt J."/>
            <person name="Van Vliet A.H.M."/>
            <person name="Stringer S.C."/>
            <person name="Grant K.A."/>
            <person name="Carter A.C."/>
            <person name="Peck M.W."/>
        </authorList>
    </citation>
    <scope>NUCLEOTIDE SEQUENCE [LARGE SCALE GENOMIC DNA]</scope>
    <source>
        <strain evidence="1 4">H113700579</strain>
    </source>
</reference>
<dbReference type="Proteomes" id="UP000476820">
    <property type="component" value="Unassembled WGS sequence"/>
</dbReference>
<dbReference type="Proteomes" id="UP000473681">
    <property type="component" value="Unassembled WGS sequence"/>
</dbReference>
<evidence type="ECO:0000313" key="6">
    <source>
        <dbReference type="Proteomes" id="UP000476820"/>
    </source>
</evidence>
<name>A0A0C2SEJ2_CLOBO</name>
<dbReference type="GO" id="GO:0004386">
    <property type="term" value="F:helicase activity"/>
    <property type="evidence" value="ECO:0007669"/>
    <property type="project" value="UniProtKB-KW"/>
</dbReference>